<reference evidence="3" key="1">
    <citation type="submission" date="2020-06" db="EMBL/GenBank/DDBJ databases">
        <title>Draft genomic sequence of Geomonas sp. Red330.</title>
        <authorList>
            <person name="Itoh H."/>
            <person name="Zhenxing X."/>
            <person name="Ushijima N."/>
            <person name="Masuda Y."/>
            <person name="Shiratori Y."/>
            <person name="Senoo K."/>
        </authorList>
    </citation>
    <scope>NUCLEOTIDE SEQUENCE [LARGE SCALE GENOMIC DNA]</scope>
    <source>
        <strain evidence="3">Red330</strain>
    </source>
</reference>
<feature type="region of interest" description="Disordered" evidence="1">
    <location>
        <begin position="109"/>
        <end position="139"/>
    </location>
</feature>
<accession>A0A6V8MPT7</accession>
<dbReference type="AlphaFoldDB" id="A0A6V8MPT7"/>
<dbReference type="RefSeq" id="WP_183356846.1">
    <property type="nucleotide sequence ID" value="NZ_BLXX01000029.1"/>
</dbReference>
<organism evidence="2 3">
    <name type="scientific">Geomonas silvestris</name>
    <dbReference type="NCBI Taxonomy" id="2740184"/>
    <lineage>
        <taxon>Bacteria</taxon>
        <taxon>Pseudomonadati</taxon>
        <taxon>Thermodesulfobacteriota</taxon>
        <taxon>Desulfuromonadia</taxon>
        <taxon>Geobacterales</taxon>
        <taxon>Geobacteraceae</taxon>
        <taxon>Geomonas</taxon>
    </lineage>
</organism>
<evidence type="ECO:0000313" key="2">
    <source>
        <dbReference type="EMBL" id="GFO62068.1"/>
    </source>
</evidence>
<evidence type="ECO:0000313" key="3">
    <source>
        <dbReference type="Proteomes" id="UP000556026"/>
    </source>
</evidence>
<dbReference type="Proteomes" id="UP000556026">
    <property type="component" value="Unassembled WGS sequence"/>
</dbReference>
<keyword evidence="3" id="KW-1185">Reference proteome</keyword>
<proteinExistence type="predicted"/>
<gene>
    <name evidence="2" type="ORF">GMST_43930</name>
</gene>
<sequence length="139" mass="15441">MHILRNYRTLAPTKFHGLNQRVVAAVSDTSKISEAVWAANPKLRSVYLETSKKHDIVFHESLLGSKRDIAQREVLQAQLIIYLDEIAVLLELASLYNPEILVVSGFDLSKDRPSHSKPKIQGADTNPTHPAQEGEEAGS</sequence>
<name>A0A6V8MPT7_9BACT</name>
<comment type="caution">
    <text evidence="2">The sequence shown here is derived from an EMBL/GenBank/DDBJ whole genome shotgun (WGS) entry which is preliminary data.</text>
</comment>
<evidence type="ECO:0000256" key="1">
    <source>
        <dbReference type="SAM" id="MobiDB-lite"/>
    </source>
</evidence>
<protein>
    <submittedName>
        <fullName evidence="2">Uncharacterized protein</fullName>
    </submittedName>
</protein>
<dbReference type="EMBL" id="BLXX01000029">
    <property type="protein sequence ID" value="GFO62068.1"/>
    <property type="molecule type" value="Genomic_DNA"/>
</dbReference>